<dbReference type="GO" id="GO:0071036">
    <property type="term" value="P:nuclear polyadenylation-dependent snoRNA catabolic process"/>
    <property type="evidence" value="ECO:0007669"/>
    <property type="project" value="UniProtKB-ARBA"/>
</dbReference>
<evidence type="ECO:0000256" key="1">
    <source>
        <dbReference type="ARBA" id="ARBA00001936"/>
    </source>
</evidence>
<evidence type="ECO:0000256" key="12">
    <source>
        <dbReference type="ARBA" id="ARBA00023306"/>
    </source>
</evidence>
<gene>
    <name evidence="17" type="ORF">LAME_0F19526G</name>
</gene>
<dbReference type="PANTHER" id="PTHR23092:SF15">
    <property type="entry name" value="INACTIVE NON-CANONICAL POLY(A) RNA POLYMERASE PROTEIN TRF4-2-RELATED"/>
    <property type="match status" value="1"/>
</dbReference>
<evidence type="ECO:0000256" key="10">
    <source>
        <dbReference type="ARBA" id="ARBA00022842"/>
    </source>
</evidence>
<feature type="region of interest" description="Disordered" evidence="14">
    <location>
        <begin position="1"/>
        <end position="196"/>
    </location>
</feature>
<dbReference type="AlphaFoldDB" id="A0A1G4K1Q3"/>
<evidence type="ECO:0000256" key="9">
    <source>
        <dbReference type="ARBA" id="ARBA00022776"/>
    </source>
</evidence>
<evidence type="ECO:0000256" key="13">
    <source>
        <dbReference type="ARBA" id="ARBA00048830"/>
    </source>
</evidence>
<keyword evidence="12" id="KW-0131">Cell cycle</keyword>
<dbReference type="Gene3D" id="1.10.1410.10">
    <property type="match status" value="1"/>
</dbReference>
<dbReference type="FunFam" id="1.10.1410.10:FF:000003">
    <property type="entry name" value="non-canonical poly(A) RNA polymerase PAPD7"/>
    <property type="match status" value="1"/>
</dbReference>
<evidence type="ECO:0000256" key="14">
    <source>
        <dbReference type="SAM" id="MobiDB-lite"/>
    </source>
</evidence>
<reference evidence="18" key="1">
    <citation type="submission" date="2016-03" db="EMBL/GenBank/DDBJ databases">
        <authorList>
            <person name="Devillers Hugo."/>
        </authorList>
    </citation>
    <scope>NUCLEOTIDE SEQUENCE [LARGE SCALE GENOMIC DNA]</scope>
</reference>
<evidence type="ECO:0000313" key="17">
    <source>
        <dbReference type="EMBL" id="SCU97392.1"/>
    </source>
</evidence>
<dbReference type="InterPro" id="IPR002058">
    <property type="entry name" value="PAP_assoc"/>
</dbReference>
<evidence type="ECO:0000256" key="6">
    <source>
        <dbReference type="ARBA" id="ARBA00022679"/>
    </source>
</evidence>
<comment type="cofactor">
    <cofactor evidence="1">
        <name>Mn(2+)</name>
        <dbReference type="ChEBI" id="CHEBI:29035"/>
    </cofactor>
</comment>
<evidence type="ECO:0000256" key="2">
    <source>
        <dbReference type="ARBA" id="ARBA00001946"/>
    </source>
</evidence>
<evidence type="ECO:0000256" key="5">
    <source>
        <dbReference type="ARBA" id="ARBA00022618"/>
    </source>
</evidence>
<dbReference type="EC" id="2.7.7.19" evidence="4"/>
<dbReference type="SUPFAM" id="SSF81301">
    <property type="entry name" value="Nucleotidyltransferase"/>
    <property type="match status" value="1"/>
</dbReference>
<dbReference type="GO" id="GO:0031499">
    <property type="term" value="C:TRAMP complex"/>
    <property type="evidence" value="ECO:0007669"/>
    <property type="project" value="TreeGrafter"/>
</dbReference>
<keyword evidence="6" id="KW-0808">Transferase</keyword>
<feature type="domain" description="Poly(A) RNA polymerase mitochondrial-like central palm" evidence="16">
    <location>
        <begin position="221"/>
        <end position="351"/>
    </location>
</feature>
<dbReference type="GO" id="GO:0071051">
    <property type="term" value="P:poly(A)-dependent snoRNA 3'-end processing"/>
    <property type="evidence" value="ECO:0007669"/>
    <property type="project" value="UniProtKB-ARBA"/>
</dbReference>
<proteinExistence type="inferred from homology"/>
<dbReference type="Pfam" id="PF03828">
    <property type="entry name" value="PAP_assoc"/>
    <property type="match status" value="1"/>
</dbReference>
<organism evidence="17 18">
    <name type="scientific">Lachancea meyersii CBS 8951</name>
    <dbReference type="NCBI Taxonomy" id="1266667"/>
    <lineage>
        <taxon>Eukaryota</taxon>
        <taxon>Fungi</taxon>
        <taxon>Dikarya</taxon>
        <taxon>Ascomycota</taxon>
        <taxon>Saccharomycotina</taxon>
        <taxon>Saccharomycetes</taxon>
        <taxon>Saccharomycetales</taxon>
        <taxon>Saccharomycetaceae</taxon>
        <taxon>Lachancea</taxon>
    </lineage>
</organism>
<feature type="region of interest" description="Disordered" evidence="14">
    <location>
        <begin position="566"/>
        <end position="682"/>
    </location>
</feature>
<feature type="compositionally biased region" description="Basic and acidic residues" evidence="14">
    <location>
        <begin position="83"/>
        <end position="106"/>
    </location>
</feature>
<dbReference type="FunFam" id="3.30.460.10:FF:000006">
    <property type="entry name" value="non-canonical poly(A) RNA polymerase PAPD5"/>
    <property type="match status" value="1"/>
</dbReference>
<keyword evidence="5" id="KW-0132">Cell division</keyword>
<evidence type="ECO:0000256" key="8">
    <source>
        <dbReference type="ARBA" id="ARBA00022723"/>
    </source>
</evidence>
<dbReference type="GO" id="GO:0071039">
    <property type="term" value="P:nuclear polyadenylation-dependent CUT catabolic process"/>
    <property type="evidence" value="ECO:0007669"/>
    <property type="project" value="UniProtKB-ARBA"/>
</dbReference>
<feature type="compositionally biased region" description="Basic and acidic residues" evidence="14">
    <location>
        <begin position="136"/>
        <end position="150"/>
    </location>
</feature>
<feature type="domain" description="PAP-associated" evidence="15">
    <location>
        <begin position="412"/>
        <end position="472"/>
    </location>
</feature>
<keyword evidence="9" id="KW-0498">Mitosis</keyword>
<dbReference type="InterPro" id="IPR054708">
    <property type="entry name" value="MTPAP-like_central"/>
</dbReference>
<feature type="compositionally biased region" description="Basic and acidic residues" evidence="14">
    <location>
        <begin position="17"/>
        <end position="33"/>
    </location>
</feature>
<feature type="compositionally biased region" description="Low complexity" evidence="14">
    <location>
        <begin position="600"/>
        <end position="622"/>
    </location>
</feature>
<keyword evidence="11" id="KW-0464">Manganese</keyword>
<dbReference type="PANTHER" id="PTHR23092">
    <property type="entry name" value="POLY(A) RNA POLYMERASE"/>
    <property type="match status" value="1"/>
</dbReference>
<evidence type="ECO:0000256" key="4">
    <source>
        <dbReference type="ARBA" id="ARBA00012388"/>
    </source>
</evidence>
<dbReference type="OrthoDB" id="273917at2759"/>
<evidence type="ECO:0000256" key="3">
    <source>
        <dbReference type="ARBA" id="ARBA00008593"/>
    </source>
</evidence>
<feature type="compositionally biased region" description="Basic and acidic residues" evidence="14">
    <location>
        <begin position="56"/>
        <end position="65"/>
    </location>
</feature>
<name>A0A1G4K1Q3_9SACH</name>
<dbReference type="Proteomes" id="UP000191144">
    <property type="component" value="Chromosome F"/>
</dbReference>
<dbReference type="GO" id="GO:1990817">
    <property type="term" value="F:poly(A) RNA polymerase activity"/>
    <property type="evidence" value="ECO:0007669"/>
    <property type="project" value="UniProtKB-EC"/>
</dbReference>
<dbReference type="Pfam" id="PF22600">
    <property type="entry name" value="MTPAP-like_central"/>
    <property type="match status" value="1"/>
</dbReference>
<comment type="catalytic activity">
    <reaction evidence="13">
        <text>RNA(n) + ATP = RNA(n)-3'-adenine ribonucleotide + diphosphate</text>
        <dbReference type="Rhea" id="RHEA:11332"/>
        <dbReference type="Rhea" id="RHEA-COMP:14527"/>
        <dbReference type="Rhea" id="RHEA-COMP:17347"/>
        <dbReference type="ChEBI" id="CHEBI:30616"/>
        <dbReference type="ChEBI" id="CHEBI:33019"/>
        <dbReference type="ChEBI" id="CHEBI:140395"/>
        <dbReference type="ChEBI" id="CHEBI:173115"/>
        <dbReference type="EC" id="2.7.7.19"/>
    </reaction>
</comment>
<dbReference type="CDD" id="cd05402">
    <property type="entry name" value="NT_PAP_TUTase"/>
    <property type="match status" value="1"/>
</dbReference>
<comment type="similarity">
    <text evidence="3">Belongs to the DNA polymerase type-B-like family.</text>
</comment>
<accession>A0A1G4K1Q3</accession>
<keyword evidence="10" id="KW-0460">Magnesium</keyword>
<dbReference type="GO" id="GO:0071038">
    <property type="term" value="P:TRAMP-dependent tRNA surveillance pathway"/>
    <property type="evidence" value="ECO:0007669"/>
    <property type="project" value="UniProtKB-ARBA"/>
</dbReference>
<dbReference type="GO" id="GO:0071044">
    <property type="term" value="P:histone mRNA catabolic process"/>
    <property type="evidence" value="ECO:0007669"/>
    <property type="project" value="UniProtKB-ARBA"/>
</dbReference>
<dbReference type="GO" id="GO:0003729">
    <property type="term" value="F:mRNA binding"/>
    <property type="evidence" value="ECO:0007669"/>
    <property type="project" value="TreeGrafter"/>
</dbReference>
<protein>
    <recommendedName>
        <fullName evidence="4">polynucleotide adenylyltransferase</fullName>
        <ecNumber evidence="4">2.7.7.19</ecNumber>
    </recommendedName>
</protein>
<evidence type="ECO:0000259" key="16">
    <source>
        <dbReference type="Pfam" id="PF22600"/>
    </source>
</evidence>
<dbReference type="GO" id="GO:0071037">
    <property type="term" value="P:nuclear polyadenylation-dependent snRNA catabolic process"/>
    <property type="evidence" value="ECO:0007669"/>
    <property type="project" value="UniProtKB-ARBA"/>
</dbReference>
<keyword evidence="8" id="KW-0479">Metal-binding</keyword>
<dbReference type="InterPro" id="IPR043519">
    <property type="entry name" value="NT_sf"/>
</dbReference>
<keyword evidence="7" id="KW-0548">Nucleotidyltransferase</keyword>
<dbReference type="SUPFAM" id="SSF81631">
    <property type="entry name" value="PAP/OAS1 substrate-binding domain"/>
    <property type="match status" value="1"/>
</dbReference>
<dbReference type="GO" id="GO:0071042">
    <property type="term" value="P:nuclear polyadenylation-dependent mRNA catabolic process"/>
    <property type="evidence" value="ECO:0007669"/>
    <property type="project" value="UniProtKB-ARBA"/>
</dbReference>
<comment type="cofactor">
    <cofactor evidence="2">
        <name>Mg(2+)</name>
        <dbReference type="ChEBI" id="CHEBI:18420"/>
    </cofactor>
</comment>
<keyword evidence="18" id="KW-1185">Reference proteome</keyword>
<dbReference type="GO" id="GO:0034475">
    <property type="term" value="P:U4 snRNA 3'-end processing"/>
    <property type="evidence" value="ECO:0007669"/>
    <property type="project" value="UniProtKB-ARBA"/>
</dbReference>
<dbReference type="InterPro" id="IPR045862">
    <property type="entry name" value="Trf4-like"/>
</dbReference>
<evidence type="ECO:0000256" key="7">
    <source>
        <dbReference type="ARBA" id="ARBA00022695"/>
    </source>
</evidence>
<dbReference type="Gene3D" id="3.30.460.10">
    <property type="entry name" value="Beta Polymerase, domain 2"/>
    <property type="match status" value="1"/>
</dbReference>
<dbReference type="GO" id="GO:0071035">
    <property type="term" value="P:nuclear polyadenylation-dependent rRNA catabolic process"/>
    <property type="evidence" value="ECO:0007669"/>
    <property type="project" value="UniProtKB-ARBA"/>
</dbReference>
<dbReference type="GO" id="GO:0046872">
    <property type="term" value="F:metal ion binding"/>
    <property type="evidence" value="ECO:0007669"/>
    <property type="project" value="UniProtKB-KW"/>
</dbReference>
<evidence type="ECO:0000259" key="15">
    <source>
        <dbReference type="Pfam" id="PF03828"/>
    </source>
</evidence>
<feature type="compositionally biased region" description="Basic residues" evidence="14">
    <location>
        <begin position="579"/>
        <end position="590"/>
    </location>
</feature>
<dbReference type="EMBL" id="LT598477">
    <property type="protein sequence ID" value="SCU97392.1"/>
    <property type="molecule type" value="Genomic_DNA"/>
</dbReference>
<dbReference type="GO" id="GO:0043634">
    <property type="term" value="P:polyadenylation-dependent ncRNA catabolic process"/>
    <property type="evidence" value="ECO:0007669"/>
    <property type="project" value="TreeGrafter"/>
</dbReference>
<feature type="compositionally biased region" description="Acidic residues" evidence="14">
    <location>
        <begin position="633"/>
        <end position="642"/>
    </location>
</feature>
<dbReference type="GO" id="GO:0051301">
    <property type="term" value="P:cell division"/>
    <property type="evidence" value="ECO:0007669"/>
    <property type="project" value="UniProtKB-KW"/>
</dbReference>
<sequence length="682" mass="76156">MDNKKGKISGQKSGRNGTKDSPVKSDAIKENQKRVKRLRKSSLSRAQRSFAVFSKDNGHLNKYENLEMDPIDSGSDSSGNQPKNEKKREHVVLIEDDGTKAPREIDLVEISSSSDSDVDPQQQETPDLESQDPSTTEDHGTANALDENKDYISLSMSESEEDSGDEGKENDVSGTYDYDNYDDEYHNQDSAPSQKQRLNTDFPWILNHDHSKQREIADWLTLEIKDFVAYISPSQEEISLRNSTITKIRSVIKTLWPDSDLHVFGSFATDLYLPGSDIDCVVNSSSGDKENKNCLYSLASFLKRRNLATQVEVIAKARVPIIKFVEPESQIHIDISFERINGLEAAKTIRGWLKQTPGLRELVLIVKQFLTARRLNSVHTGGLGGFSVICLVYAFLQLHPRVLSGDISIEENLGILLIDMFELYGKNFGYDHVALSVQSEGASYIPKQKYPSLQNPRTSFSLAIQDPGDPNNNISRGSFNIRDIKKAFAGAFDLLTNRCFELDAATFKDRVGKSILGNVIKYRGKQRDFKDERNLVVNKAIAENELYHRKRGRIVHTEVFTDVSDPEEEQDIYVVEKPPKKKQKKTKNKKKDSSSKNDKSSGSGKSLVENPSSKNATSSSTKKSVESLMGLDAADDGDDDGYDPLSQTAGSLADDANKPSIAMKSVNAQTRRDYWLSKGQAL</sequence>
<evidence type="ECO:0000313" key="18">
    <source>
        <dbReference type="Proteomes" id="UP000191144"/>
    </source>
</evidence>
<evidence type="ECO:0000256" key="11">
    <source>
        <dbReference type="ARBA" id="ARBA00023211"/>
    </source>
</evidence>
<dbReference type="GO" id="GO:0005730">
    <property type="term" value="C:nucleolus"/>
    <property type="evidence" value="ECO:0007669"/>
    <property type="project" value="TreeGrafter"/>
</dbReference>